<evidence type="ECO:0000256" key="14">
    <source>
        <dbReference type="ARBA" id="ARBA00038053"/>
    </source>
</evidence>
<dbReference type="GO" id="GO:0015648">
    <property type="term" value="F:lipid-linked peptidoglycan transporter activity"/>
    <property type="evidence" value="ECO:0007669"/>
    <property type="project" value="TreeGrafter"/>
</dbReference>
<keyword evidence="10 16" id="KW-1133">Transmembrane helix</keyword>
<evidence type="ECO:0000256" key="13">
    <source>
        <dbReference type="ARBA" id="ARBA00023316"/>
    </source>
</evidence>
<dbReference type="PROSITE" id="PS00428">
    <property type="entry name" value="FTSW_RODA_SPOVE"/>
    <property type="match status" value="1"/>
</dbReference>
<dbReference type="EC" id="2.4.99.28" evidence="16"/>
<comment type="function">
    <text evidence="16">Peptidoglycan polymerase that is essential for cell division.</text>
</comment>
<evidence type="ECO:0000313" key="17">
    <source>
        <dbReference type="EMBL" id="OOZ41848.1"/>
    </source>
</evidence>
<evidence type="ECO:0000256" key="7">
    <source>
        <dbReference type="ARBA" id="ARBA00022692"/>
    </source>
</evidence>
<feature type="transmembrane region" description="Helical" evidence="16">
    <location>
        <begin position="91"/>
        <end position="109"/>
    </location>
</feature>
<dbReference type="InterPro" id="IPR018365">
    <property type="entry name" value="Cell_cycle_FtsW-rel_CS"/>
</dbReference>
<evidence type="ECO:0000256" key="2">
    <source>
        <dbReference type="ARBA" id="ARBA00004752"/>
    </source>
</evidence>
<dbReference type="PANTHER" id="PTHR30474">
    <property type="entry name" value="CELL CYCLE PROTEIN"/>
    <property type="match status" value="1"/>
</dbReference>
<evidence type="ECO:0000256" key="6">
    <source>
        <dbReference type="ARBA" id="ARBA00022679"/>
    </source>
</evidence>
<keyword evidence="11 16" id="KW-0472">Membrane</keyword>
<name>A0A1T2L9Q2_9GAMM</name>
<organism evidence="17 18">
    <name type="scientific">Solemya pervernicosa gill symbiont</name>
    <dbReference type="NCBI Taxonomy" id="642797"/>
    <lineage>
        <taxon>Bacteria</taxon>
        <taxon>Pseudomonadati</taxon>
        <taxon>Pseudomonadota</taxon>
        <taxon>Gammaproteobacteria</taxon>
        <taxon>sulfur-oxidizing symbionts</taxon>
    </lineage>
</organism>
<keyword evidence="18" id="KW-1185">Reference proteome</keyword>
<sequence length="397" mass="43305">MSAVAATAGQASRAAVKRKPAEYDFWLLGTVFTLAALGLVMVGSASIAYADRFYDTPFHFLFRQSVYMIVALLSGYLVVKTPMVQWERASMALLVGALLLLMVVLIPGVGREVNGAVRWLPLGVINMQVSELAKLFVIIYLAGYLVRRGHDVRNTAKGFFVPMGVLSFTALLLLLEPDFGTTVVLMAAALGMLFIGGVRLWLFGMWLGVVLAAMVILAVSSPYRMQRITTFLNPWADPFNSGFQLTQALMAIGRGEWFGVGLGASVQKLSYLPEAHTDFLFAVIGEELGFVTVTLVVVLFAFFVWRSFAIAARAEQRGHRFPAYLCYGIALWIGVQAFINMGVNMGLLPTKGLTLPLMSYGGSSLIVTALAIGMVVRTDHELRTTPDEGQIPWGQKS</sequence>
<gene>
    <name evidence="16" type="primary">ftsW</name>
    <name evidence="17" type="ORF">BOW53_02305</name>
</gene>
<dbReference type="AlphaFoldDB" id="A0A1T2L9Q2"/>
<dbReference type="Proteomes" id="UP000191110">
    <property type="component" value="Unassembled WGS sequence"/>
</dbReference>
<evidence type="ECO:0000256" key="10">
    <source>
        <dbReference type="ARBA" id="ARBA00022989"/>
    </source>
</evidence>
<evidence type="ECO:0000256" key="1">
    <source>
        <dbReference type="ARBA" id="ARBA00004651"/>
    </source>
</evidence>
<dbReference type="NCBIfam" id="TIGR02614">
    <property type="entry name" value="ftsW"/>
    <property type="match status" value="1"/>
</dbReference>
<dbReference type="InterPro" id="IPR013437">
    <property type="entry name" value="FtsW"/>
</dbReference>
<comment type="subcellular location">
    <subcellularLocation>
        <location evidence="16">Cell inner membrane</location>
        <topology evidence="16">Multi-pass membrane protein</topology>
    </subcellularLocation>
    <subcellularLocation>
        <location evidence="1">Cell membrane</location>
        <topology evidence="1">Multi-pass membrane protein</topology>
    </subcellularLocation>
    <text evidence="16">Localizes to the division septum.</text>
</comment>
<feature type="transmembrane region" description="Helical" evidence="16">
    <location>
        <begin position="205"/>
        <end position="223"/>
    </location>
</feature>
<dbReference type="GO" id="GO:0071555">
    <property type="term" value="P:cell wall organization"/>
    <property type="evidence" value="ECO:0007669"/>
    <property type="project" value="UniProtKB-KW"/>
</dbReference>
<evidence type="ECO:0000256" key="4">
    <source>
        <dbReference type="ARBA" id="ARBA00022618"/>
    </source>
</evidence>
<dbReference type="EMBL" id="MPRL01000005">
    <property type="protein sequence ID" value="OOZ41848.1"/>
    <property type="molecule type" value="Genomic_DNA"/>
</dbReference>
<comment type="similarity">
    <text evidence="14 16">Belongs to the SEDS family. FtsW subfamily.</text>
</comment>
<comment type="caution">
    <text evidence="17">The sequence shown here is derived from an EMBL/GenBank/DDBJ whole genome shotgun (WGS) entry which is preliminary data.</text>
</comment>
<keyword evidence="4 16" id="KW-0132">Cell division</keyword>
<feature type="transmembrane region" description="Helical" evidence="16">
    <location>
        <begin position="288"/>
        <end position="309"/>
    </location>
</feature>
<comment type="pathway">
    <text evidence="2 16">Cell wall biogenesis; peptidoglycan biosynthesis.</text>
</comment>
<dbReference type="HAMAP" id="MF_00913">
    <property type="entry name" value="PGT_FtsW_proteobact"/>
    <property type="match status" value="1"/>
</dbReference>
<feature type="transmembrane region" description="Helical" evidence="16">
    <location>
        <begin position="181"/>
        <end position="198"/>
    </location>
</feature>
<evidence type="ECO:0000256" key="5">
    <source>
        <dbReference type="ARBA" id="ARBA00022676"/>
    </source>
</evidence>
<accession>A0A1T2L9Q2</accession>
<dbReference type="InterPro" id="IPR001182">
    <property type="entry name" value="FtsW/RodA"/>
</dbReference>
<dbReference type="GO" id="GO:0008360">
    <property type="term" value="P:regulation of cell shape"/>
    <property type="evidence" value="ECO:0007669"/>
    <property type="project" value="UniProtKB-KW"/>
</dbReference>
<evidence type="ECO:0000256" key="16">
    <source>
        <dbReference type="HAMAP-Rule" id="MF_00913"/>
    </source>
</evidence>
<dbReference type="PANTHER" id="PTHR30474:SF2">
    <property type="entry name" value="PEPTIDOGLYCAN GLYCOSYLTRANSFERASE FTSW-RELATED"/>
    <property type="match status" value="1"/>
</dbReference>
<evidence type="ECO:0000256" key="9">
    <source>
        <dbReference type="ARBA" id="ARBA00022984"/>
    </source>
</evidence>
<keyword evidence="5 16" id="KW-0328">Glycosyltransferase</keyword>
<feature type="transmembrane region" description="Helical" evidence="16">
    <location>
        <begin position="129"/>
        <end position="146"/>
    </location>
</feature>
<protein>
    <recommendedName>
        <fullName evidence="16">Probable peptidoglycan glycosyltransferase FtsW</fullName>
        <shortName evidence="16">PGT</shortName>
        <ecNumber evidence="16">2.4.99.28</ecNumber>
    </recommendedName>
    <alternativeName>
        <fullName evidence="16">Cell division protein FtsW</fullName>
    </alternativeName>
    <alternativeName>
        <fullName evidence="16">Cell wall polymerase</fullName>
    </alternativeName>
    <alternativeName>
        <fullName evidence="16">Peptidoglycan polymerase</fullName>
        <shortName evidence="16">PG polymerase</shortName>
    </alternativeName>
</protein>
<proteinExistence type="inferred from homology"/>
<feature type="transmembrane region" description="Helical" evidence="16">
    <location>
        <begin position="359"/>
        <end position="376"/>
    </location>
</feature>
<dbReference type="GO" id="GO:0005886">
    <property type="term" value="C:plasma membrane"/>
    <property type="evidence" value="ECO:0007669"/>
    <property type="project" value="UniProtKB-SubCell"/>
</dbReference>
<keyword evidence="3 16" id="KW-1003">Cell membrane</keyword>
<evidence type="ECO:0000256" key="3">
    <source>
        <dbReference type="ARBA" id="ARBA00022475"/>
    </source>
</evidence>
<keyword evidence="13 16" id="KW-0961">Cell wall biogenesis/degradation</keyword>
<feature type="transmembrane region" description="Helical" evidence="16">
    <location>
        <begin position="158"/>
        <end position="175"/>
    </location>
</feature>
<feature type="transmembrane region" description="Helical" evidence="16">
    <location>
        <begin position="61"/>
        <end position="79"/>
    </location>
</feature>
<dbReference type="Pfam" id="PF01098">
    <property type="entry name" value="FTSW_RODA_SPOVE"/>
    <property type="match status" value="1"/>
</dbReference>
<keyword evidence="8 16" id="KW-0133">Cell shape</keyword>
<dbReference type="UniPathway" id="UPA00219"/>
<evidence type="ECO:0000256" key="11">
    <source>
        <dbReference type="ARBA" id="ARBA00023136"/>
    </source>
</evidence>
<dbReference type="OrthoDB" id="9768187at2"/>
<dbReference type="GO" id="GO:0043093">
    <property type="term" value="P:FtsZ-dependent cytokinesis"/>
    <property type="evidence" value="ECO:0007669"/>
    <property type="project" value="UniProtKB-UniRule"/>
</dbReference>
<keyword evidence="9 16" id="KW-0573">Peptidoglycan synthesis</keyword>
<evidence type="ECO:0000256" key="15">
    <source>
        <dbReference type="ARBA" id="ARBA00049902"/>
    </source>
</evidence>
<feature type="transmembrane region" description="Helical" evidence="16">
    <location>
        <begin position="25"/>
        <end position="49"/>
    </location>
</feature>
<keyword evidence="6 16" id="KW-0808">Transferase</keyword>
<dbReference type="GO" id="GO:0032153">
    <property type="term" value="C:cell division site"/>
    <property type="evidence" value="ECO:0007669"/>
    <property type="project" value="UniProtKB-UniRule"/>
</dbReference>
<evidence type="ECO:0000313" key="18">
    <source>
        <dbReference type="Proteomes" id="UP000191110"/>
    </source>
</evidence>
<keyword evidence="16" id="KW-0997">Cell inner membrane</keyword>
<dbReference type="GO" id="GO:0009252">
    <property type="term" value="P:peptidoglycan biosynthetic process"/>
    <property type="evidence" value="ECO:0007669"/>
    <property type="project" value="UniProtKB-UniRule"/>
</dbReference>
<reference evidence="17 18" key="1">
    <citation type="submission" date="2016-11" db="EMBL/GenBank/DDBJ databases">
        <title>Mixed transmission modes and dynamic genome evolution in an obligate animal-bacterial symbiosis.</title>
        <authorList>
            <person name="Russell S.L."/>
            <person name="Corbett-Detig R.B."/>
            <person name="Cavanaugh C.M."/>
        </authorList>
    </citation>
    <scope>NUCLEOTIDE SEQUENCE [LARGE SCALE GENOMIC DNA]</scope>
    <source>
        <strain evidence="17">Sveles-Q1</strain>
    </source>
</reference>
<evidence type="ECO:0000256" key="8">
    <source>
        <dbReference type="ARBA" id="ARBA00022960"/>
    </source>
</evidence>
<comment type="catalytic activity">
    <reaction evidence="15 16">
        <text>[GlcNAc-(1-&gt;4)-Mur2Ac(oyl-L-Ala-gamma-D-Glu-L-Lys-D-Ala-D-Ala)](n)-di-trans,octa-cis-undecaprenyl diphosphate + beta-D-GlcNAc-(1-&gt;4)-Mur2Ac(oyl-L-Ala-gamma-D-Glu-L-Lys-D-Ala-D-Ala)-di-trans,octa-cis-undecaprenyl diphosphate = [GlcNAc-(1-&gt;4)-Mur2Ac(oyl-L-Ala-gamma-D-Glu-L-Lys-D-Ala-D-Ala)](n+1)-di-trans,octa-cis-undecaprenyl diphosphate + di-trans,octa-cis-undecaprenyl diphosphate + H(+)</text>
        <dbReference type="Rhea" id="RHEA:23708"/>
        <dbReference type="Rhea" id="RHEA-COMP:9602"/>
        <dbReference type="Rhea" id="RHEA-COMP:9603"/>
        <dbReference type="ChEBI" id="CHEBI:15378"/>
        <dbReference type="ChEBI" id="CHEBI:58405"/>
        <dbReference type="ChEBI" id="CHEBI:60033"/>
        <dbReference type="ChEBI" id="CHEBI:78435"/>
        <dbReference type="EC" id="2.4.99.28"/>
    </reaction>
</comment>
<keyword evidence="12 16" id="KW-0131">Cell cycle</keyword>
<evidence type="ECO:0000256" key="12">
    <source>
        <dbReference type="ARBA" id="ARBA00023306"/>
    </source>
</evidence>
<keyword evidence="7 16" id="KW-0812">Transmembrane</keyword>
<dbReference type="GO" id="GO:0008955">
    <property type="term" value="F:peptidoglycan glycosyltransferase activity"/>
    <property type="evidence" value="ECO:0007669"/>
    <property type="project" value="UniProtKB-UniRule"/>
</dbReference>
<feature type="transmembrane region" description="Helical" evidence="16">
    <location>
        <begin position="321"/>
        <end position="339"/>
    </location>
</feature>